<evidence type="ECO:0000313" key="9">
    <source>
        <dbReference type="EMBL" id="KPL51290.1"/>
    </source>
</evidence>
<sequence length="436" mass="46164">MEWYVALAVMIGLILTLMGFGVPVAFAFFATNIVSIFLFMGGGLGIRQMVANFGEAVSIYALTPLPLFLIMGSLFFRSGLGDNVFHAVDLCIGQVRARLSYIVVLSGAVFAALSGSSIANTGMMGSAMVPEMLKRGYKPHMSFGPILGAGGLAVIIPPSSLAVLLGSLAQIDVGALLIAGFLPGILLTVMYMALITAQVTIDPDAAPNYDTPVATTAEKLRAIVANVIPMGVIVLMVIGSIIAGIASPTESAALGCLGVLGLLLGYRRFSWGVIWKSLDDAMKVSGMTFLIIAASTTFAQALAFSGASNGMIQWFLSFDLPPMSMLFVMIGIILILGMFMDQLSMMLITLPVFIPIANQFGFDLVWFGLLLLLSYEVGFTTPPFGLLLFIMLGVAPPGTTLKTVSLAALPYILCTMLLIVLIAFFPAIALFLPRLL</sequence>
<evidence type="ECO:0000256" key="7">
    <source>
        <dbReference type="RuleBase" id="RU369079"/>
    </source>
</evidence>
<dbReference type="STRING" id="665126.ABB55_02845"/>
<evidence type="ECO:0000259" key="8">
    <source>
        <dbReference type="Pfam" id="PF06808"/>
    </source>
</evidence>
<comment type="function">
    <text evidence="7">Part of the tripartite ATP-independent periplasmic (TRAP) transport system.</text>
</comment>
<keyword evidence="6 7" id="KW-0472">Membrane</keyword>
<comment type="subunit">
    <text evidence="7">The complex comprises the extracytoplasmic solute receptor protein and the two transmembrane proteins.</text>
</comment>
<feature type="transmembrane region" description="Helical" evidence="7">
    <location>
        <begin position="222"/>
        <end position="246"/>
    </location>
</feature>
<comment type="subcellular location">
    <subcellularLocation>
        <location evidence="1 7">Cell inner membrane</location>
        <topology evidence="1 7">Multi-pass membrane protein</topology>
    </subcellularLocation>
</comment>
<keyword evidence="3 7" id="KW-0997">Cell inner membrane</keyword>
<dbReference type="Proteomes" id="UP000048984">
    <property type="component" value="Unassembled WGS sequence"/>
</dbReference>
<keyword evidence="2" id="KW-1003">Cell membrane</keyword>
<feature type="transmembrane region" description="Helical" evidence="7">
    <location>
        <begin position="281"/>
        <end position="303"/>
    </location>
</feature>
<dbReference type="PIRSF" id="PIRSF006066">
    <property type="entry name" value="HI0050"/>
    <property type="match status" value="1"/>
</dbReference>
<dbReference type="AlphaFoldDB" id="A0A0P6VGY8"/>
<evidence type="ECO:0000256" key="2">
    <source>
        <dbReference type="ARBA" id="ARBA00022475"/>
    </source>
</evidence>
<feature type="transmembrane region" description="Helical" evidence="7">
    <location>
        <begin position="252"/>
        <end position="269"/>
    </location>
</feature>
<accession>A0A0P6VGY8</accession>
<reference evidence="9 10" key="2">
    <citation type="submission" date="2015-10" db="EMBL/GenBank/DDBJ databases">
        <title>Draft Genome Sequence of Prosthecomicrobium hirschii ATCC 27832.</title>
        <authorList>
            <person name="Daniel J."/>
            <person name="Givan S.A."/>
            <person name="Brun Y.V."/>
            <person name="Brown P.J."/>
        </authorList>
    </citation>
    <scope>NUCLEOTIDE SEQUENCE [LARGE SCALE GENOMIC DNA]</scope>
    <source>
        <strain evidence="9 10">16</strain>
    </source>
</reference>
<feature type="transmembrane region" description="Helical" evidence="7">
    <location>
        <begin position="6"/>
        <end position="39"/>
    </location>
</feature>
<name>A0A0P6VGY8_9HYPH</name>
<feature type="transmembrane region" description="Helical" evidence="7">
    <location>
        <begin position="175"/>
        <end position="201"/>
    </location>
</feature>
<keyword evidence="10" id="KW-1185">Reference proteome</keyword>
<feature type="transmembrane region" description="Helical" evidence="7">
    <location>
        <begin position="59"/>
        <end position="79"/>
    </location>
</feature>
<keyword evidence="4 7" id="KW-0812">Transmembrane</keyword>
<dbReference type="GO" id="GO:0005886">
    <property type="term" value="C:plasma membrane"/>
    <property type="evidence" value="ECO:0007669"/>
    <property type="project" value="UniProtKB-SubCell"/>
</dbReference>
<dbReference type="EMBL" id="LJYW01000001">
    <property type="protein sequence ID" value="KPL51290.1"/>
    <property type="molecule type" value="Genomic_DNA"/>
</dbReference>
<dbReference type="RefSeq" id="WP_054357453.1">
    <property type="nucleotide sequence ID" value="NZ_JAPCYQ010000001.1"/>
</dbReference>
<gene>
    <name evidence="9" type="ORF">ABB55_02845</name>
</gene>
<evidence type="ECO:0000256" key="6">
    <source>
        <dbReference type="ARBA" id="ARBA00023136"/>
    </source>
</evidence>
<organism evidence="9 10">
    <name type="scientific">Prosthecodimorpha hirschii</name>
    <dbReference type="NCBI Taxonomy" id="665126"/>
    <lineage>
        <taxon>Bacteria</taxon>
        <taxon>Pseudomonadati</taxon>
        <taxon>Pseudomonadota</taxon>
        <taxon>Alphaproteobacteria</taxon>
        <taxon>Hyphomicrobiales</taxon>
        <taxon>Ancalomicrobiaceae</taxon>
        <taxon>Prosthecodimorpha</taxon>
    </lineage>
</organism>
<dbReference type="Pfam" id="PF06808">
    <property type="entry name" value="DctM"/>
    <property type="match status" value="1"/>
</dbReference>
<feature type="transmembrane region" description="Helical" evidence="7">
    <location>
        <begin position="99"/>
        <end position="122"/>
    </location>
</feature>
<comment type="caution">
    <text evidence="9">The sequence shown here is derived from an EMBL/GenBank/DDBJ whole genome shotgun (WGS) entry which is preliminary data.</text>
</comment>
<evidence type="ECO:0000256" key="1">
    <source>
        <dbReference type="ARBA" id="ARBA00004429"/>
    </source>
</evidence>
<evidence type="ECO:0000256" key="3">
    <source>
        <dbReference type="ARBA" id="ARBA00022519"/>
    </source>
</evidence>
<dbReference type="InterPro" id="IPR004681">
    <property type="entry name" value="TRAP_DctM"/>
</dbReference>
<feature type="transmembrane region" description="Helical" evidence="7">
    <location>
        <begin position="408"/>
        <end position="432"/>
    </location>
</feature>
<dbReference type="InterPro" id="IPR010656">
    <property type="entry name" value="DctM"/>
</dbReference>
<evidence type="ECO:0000256" key="4">
    <source>
        <dbReference type="ARBA" id="ARBA00022692"/>
    </source>
</evidence>
<reference evidence="9 10" key="1">
    <citation type="submission" date="2015-09" db="EMBL/GenBank/DDBJ databases">
        <authorList>
            <person name="Jackson K.R."/>
            <person name="Lunt B.L."/>
            <person name="Fisher J.N.B."/>
            <person name="Gardner A.V."/>
            <person name="Bailey M.E."/>
            <person name="Deus L.M."/>
            <person name="Earl A.S."/>
            <person name="Gibby P.D."/>
            <person name="Hartmann K.A."/>
            <person name="Liu J.E."/>
            <person name="Manci A.M."/>
            <person name="Nielsen D.A."/>
            <person name="Solomon M.B."/>
            <person name="Breakwell D.P."/>
            <person name="Burnett S.H."/>
            <person name="Grose J.H."/>
        </authorList>
    </citation>
    <scope>NUCLEOTIDE SEQUENCE [LARGE SCALE GENOMIC DNA]</scope>
    <source>
        <strain evidence="9 10">16</strain>
    </source>
</reference>
<keyword evidence="5 7" id="KW-1133">Transmembrane helix</keyword>
<feature type="transmembrane region" description="Helical" evidence="7">
    <location>
        <begin position="143"/>
        <end position="169"/>
    </location>
</feature>
<comment type="similarity">
    <text evidence="7">Belongs to the TRAP transporter large permease family.</text>
</comment>
<dbReference type="NCBIfam" id="TIGR00786">
    <property type="entry name" value="dctM"/>
    <property type="match status" value="1"/>
</dbReference>
<dbReference type="GO" id="GO:0022857">
    <property type="term" value="F:transmembrane transporter activity"/>
    <property type="evidence" value="ECO:0007669"/>
    <property type="project" value="UniProtKB-UniRule"/>
</dbReference>
<feature type="transmembrane region" description="Helical" evidence="7">
    <location>
        <begin position="352"/>
        <end position="373"/>
    </location>
</feature>
<dbReference type="PANTHER" id="PTHR33362:SF5">
    <property type="entry name" value="C4-DICARBOXYLATE TRAP TRANSPORTER LARGE PERMEASE PROTEIN DCTM"/>
    <property type="match status" value="1"/>
</dbReference>
<feature type="transmembrane region" description="Helical" evidence="7">
    <location>
        <begin position="323"/>
        <end position="340"/>
    </location>
</feature>
<keyword evidence="7" id="KW-0813">Transport</keyword>
<proteinExistence type="inferred from homology"/>
<evidence type="ECO:0000256" key="5">
    <source>
        <dbReference type="ARBA" id="ARBA00022989"/>
    </source>
</evidence>
<feature type="domain" description="TRAP C4-dicarboxylate transport system permease DctM subunit" evidence="8">
    <location>
        <begin position="12"/>
        <end position="428"/>
    </location>
</feature>
<dbReference type="PANTHER" id="PTHR33362">
    <property type="entry name" value="SIALIC ACID TRAP TRANSPORTER PERMEASE PROTEIN SIAT-RELATED"/>
    <property type="match status" value="1"/>
</dbReference>
<feature type="transmembrane region" description="Helical" evidence="7">
    <location>
        <begin position="379"/>
        <end position="396"/>
    </location>
</feature>
<protein>
    <recommendedName>
        <fullName evidence="7">TRAP transporter large permease protein</fullName>
    </recommendedName>
</protein>
<evidence type="ECO:0000313" key="10">
    <source>
        <dbReference type="Proteomes" id="UP000048984"/>
    </source>
</evidence>